<dbReference type="SUPFAM" id="SSF55347">
    <property type="entry name" value="Glyceraldehyde-3-phosphate dehydrogenase-like, C-terminal domain"/>
    <property type="match status" value="1"/>
</dbReference>
<dbReference type="Proteomes" id="UP000282323">
    <property type="component" value="Unassembled WGS sequence"/>
</dbReference>
<dbReference type="OrthoDB" id="4488at2157"/>
<dbReference type="EMBL" id="REGA01000013">
    <property type="protein sequence ID" value="RQG93524.1"/>
    <property type="molecule type" value="Genomic_DNA"/>
</dbReference>
<evidence type="ECO:0000256" key="3">
    <source>
        <dbReference type="ARBA" id="ARBA00023002"/>
    </source>
</evidence>
<dbReference type="SUPFAM" id="SSF51735">
    <property type="entry name" value="NAD(P)-binding Rossmann-fold domains"/>
    <property type="match status" value="1"/>
</dbReference>
<feature type="domain" description="Glutamate/phenylalanine/leucine/valine/L-tryptophan dehydrogenase C-terminal" evidence="6">
    <location>
        <begin position="2"/>
        <end position="61"/>
    </location>
</feature>
<gene>
    <name evidence="8" type="ORF">EA473_14400</name>
</gene>
<evidence type="ECO:0000313" key="8">
    <source>
        <dbReference type="EMBL" id="RQG93524.1"/>
    </source>
</evidence>
<comment type="caution">
    <text evidence="8">The sequence shown here is derived from an EMBL/GenBank/DDBJ whole genome shotgun (WGS) entry which is preliminary data.</text>
</comment>
<dbReference type="Gene3D" id="3.30.360.10">
    <property type="entry name" value="Dihydrodipicolinate Reductase, domain 2"/>
    <property type="match status" value="1"/>
</dbReference>
<evidence type="ECO:0000259" key="7">
    <source>
        <dbReference type="Pfam" id="PF00742"/>
    </source>
</evidence>
<dbReference type="Pfam" id="PF00742">
    <property type="entry name" value="Homoserine_dh"/>
    <property type="match status" value="1"/>
</dbReference>
<comment type="similarity">
    <text evidence="1">Belongs to the homoserine dehydrogenase family.</text>
</comment>
<keyword evidence="3" id="KW-0560">Oxidoreductase</keyword>
<dbReference type="InterPro" id="IPR022697">
    <property type="entry name" value="HDH_short"/>
</dbReference>
<dbReference type="EC" id="1.1.1.3" evidence="2"/>
<name>A0A3N6LZX1_NATCH</name>
<evidence type="ECO:0000256" key="2">
    <source>
        <dbReference type="ARBA" id="ARBA00013213"/>
    </source>
</evidence>
<dbReference type="UniPathway" id="UPA00051">
    <property type="reaction ID" value="UER00465"/>
</dbReference>
<dbReference type="UniPathway" id="UPA00050">
    <property type="reaction ID" value="UER00063"/>
</dbReference>
<reference evidence="8 9" key="1">
    <citation type="submission" date="2018-10" db="EMBL/GenBank/DDBJ databases">
        <title>Natrarchaeobius chitinivorans gen. nov., sp. nov., and Natrarchaeobius haloalkaliphilus sp. nov., alkaliphilic, chitin-utilizing haloarchaea from hypersaline alkaline lakes.</title>
        <authorList>
            <person name="Sorokin D.Y."/>
            <person name="Elcheninov A.G."/>
            <person name="Kostrikina N.A."/>
            <person name="Bale N.J."/>
            <person name="Sinninghe Damste J.S."/>
            <person name="Khijniak T.V."/>
            <person name="Kublanov I.V."/>
            <person name="Toshchakov S.V."/>
        </authorList>
    </citation>
    <scope>NUCLEOTIDE SEQUENCE [LARGE SCALE GENOMIC DNA]</scope>
    <source>
        <strain evidence="8 9">AArcht4T</strain>
    </source>
</reference>
<dbReference type="GO" id="GO:0009088">
    <property type="term" value="P:threonine biosynthetic process"/>
    <property type="evidence" value="ECO:0007669"/>
    <property type="project" value="UniProtKB-UniPathway"/>
</dbReference>
<protein>
    <recommendedName>
        <fullName evidence="2">homoserine dehydrogenase</fullName>
        <ecNumber evidence="2">1.1.1.3</ecNumber>
    </recommendedName>
</protein>
<keyword evidence="5" id="KW-0521">NADP</keyword>
<evidence type="ECO:0000256" key="5">
    <source>
        <dbReference type="PIRSR" id="PIRSR036497-2"/>
    </source>
</evidence>
<proteinExistence type="inferred from homology"/>
<dbReference type="PANTHER" id="PTHR43331">
    <property type="entry name" value="HOMOSERINE DEHYDROGENASE"/>
    <property type="match status" value="1"/>
</dbReference>
<dbReference type="InterPro" id="IPR019811">
    <property type="entry name" value="HDH_CS"/>
</dbReference>
<dbReference type="InterPro" id="IPR036291">
    <property type="entry name" value="NAD(P)-bd_dom_sf"/>
</dbReference>
<feature type="active site" description="Proton donor" evidence="4">
    <location>
        <position position="204"/>
    </location>
</feature>
<dbReference type="PANTHER" id="PTHR43331:SF1">
    <property type="entry name" value="HOMOSERINE DEHYDROGENASE"/>
    <property type="match status" value="1"/>
</dbReference>
<dbReference type="InterPro" id="IPR006096">
    <property type="entry name" value="Glu/Leu/Phe/Val/Trp_DH_C"/>
</dbReference>
<dbReference type="PROSITE" id="PS01042">
    <property type="entry name" value="HOMOSER_DHGENASE"/>
    <property type="match status" value="1"/>
</dbReference>
<dbReference type="PIRSF" id="PIRSF036497">
    <property type="entry name" value="HDH_short"/>
    <property type="match status" value="1"/>
</dbReference>
<evidence type="ECO:0000313" key="9">
    <source>
        <dbReference type="Proteomes" id="UP000282323"/>
    </source>
</evidence>
<dbReference type="FunFam" id="3.30.360.10:FF:000005">
    <property type="entry name" value="Homoserine dehydrogenase"/>
    <property type="match status" value="1"/>
</dbReference>
<evidence type="ECO:0000259" key="6">
    <source>
        <dbReference type="Pfam" id="PF00208"/>
    </source>
</evidence>
<sequence>MRLVVIGTGSVGRSIAELAADYGHEIVGLADSAGAVIAEDGVDVADAFETKAADGTVGSADPADVFETSYDVLVEATTTVDDANPGFENAREALARDRDVVLANRDPVAKRFDELRELERNSDGTVKFGATVGGSLPIISILTDHRPSNIVSVRGVLNDTSNFILSRMAAEKLDYEHVLTEAKELGIADEDPSADVNGTDTAVKCTILSNMLSSYDESAIDDSITVDDVDTDGITNIPGSLLELAAQDSRTIRLIGEVNGNGVRVGPRLVPDDSPLAAEGAQNIVQIETTHSGTITLSGQGMDDHGTASAVFTDIDRL</sequence>
<keyword evidence="9" id="KW-1185">Reference proteome</keyword>
<dbReference type="RefSeq" id="WP_124196302.1">
    <property type="nucleotide sequence ID" value="NZ_REGA01000013.1"/>
</dbReference>
<organism evidence="8 9">
    <name type="scientific">Natrarchaeobius chitinivorans</name>
    <dbReference type="NCBI Taxonomy" id="1679083"/>
    <lineage>
        <taxon>Archaea</taxon>
        <taxon>Methanobacteriati</taxon>
        <taxon>Methanobacteriota</taxon>
        <taxon>Stenosarchaea group</taxon>
        <taxon>Halobacteria</taxon>
        <taxon>Halobacteriales</taxon>
        <taxon>Natrialbaceae</taxon>
        <taxon>Natrarchaeobius</taxon>
    </lineage>
</organism>
<accession>A0A3N6LZX1</accession>
<evidence type="ECO:0000256" key="1">
    <source>
        <dbReference type="ARBA" id="ARBA00006753"/>
    </source>
</evidence>
<evidence type="ECO:0000256" key="4">
    <source>
        <dbReference type="PIRSR" id="PIRSR036497-1"/>
    </source>
</evidence>
<feature type="domain" description="Homoserine dehydrogenase catalytic" evidence="7">
    <location>
        <begin position="137"/>
        <end position="315"/>
    </location>
</feature>
<dbReference type="Gene3D" id="3.40.50.720">
    <property type="entry name" value="NAD(P)-binding Rossmann-like Domain"/>
    <property type="match status" value="1"/>
</dbReference>
<feature type="binding site" evidence="5">
    <location>
        <begin position="7"/>
        <end position="12"/>
    </location>
    <ligand>
        <name>NADP(+)</name>
        <dbReference type="ChEBI" id="CHEBI:58349"/>
    </ligand>
</feature>
<dbReference type="AlphaFoldDB" id="A0A3N6LZX1"/>
<dbReference type="InterPro" id="IPR001342">
    <property type="entry name" value="HDH_cat"/>
</dbReference>
<dbReference type="Pfam" id="PF00208">
    <property type="entry name" value="ELFV_dehydrog"/>
    <property type="match status" value="1"/>
</dbReference>
<dbReference type="GO" id="GO:0004412">
    <property type="term" value="F:homoserine dehydrogenase activity"/>
    <property type="evidence" value="ECO:0007669"/>
    <property type="project" value="UniProtKB-EC"/>
</dbReference>